<dbReference type="RefSeq" id="WP_406693484.1">
    <property type="nucleotide sequence ID" value="NZ_CP155447.1"/>
</dbReference>
<organism evidence="2">
    <name type="scientific">Singulisphaera sp. Ch08</name>
    <dbReference type="NCBI Taxonomy" id="3120278"/>
    <lineage>
        <taxon>Bacteria</taxon>
        <taxon>Pseudomonadati</taxon>
        <taxon>Planctomycetota</taxon>
        <taxon>Planctomycetia</taxon>
        <taxon>Isosphaerales</taxon>
        <taxon>Isosphaeraceae</taxon>
        <taxon>Singulisphaera</taxon>
    </lineage>
</organism>
<proteinExistence type="predicted"/>
<evidence type="ECO:0000256" key="1">
    <source>
        <dbReference type="SAM" id="MobiDB-lite"/>
    </source>
</evidence>
<dbReference type="AlphaFoldDB" id="A0AAU7C6Q3"/>
<evidence type="ECO:0008006" key="3">
    <source>
        <dbReference type="Google" id="ProtNLM"/>
    </source>
</evidence>
<sequence length="177" mass="19751">MPKMLILRGNSGPNYPDESGKPHNYDKGALHEQAAVEYARRKGYQGLVLDISGDPDRRPGKTRATSPQTLLALTTLETDDSITGLYGFSGGGYNVWWILRTLGPKVLSRLKLVVVLGAPDRPASEYEARNFGAGWELVYKKDPPKGHMFGPEQLLQETPDLDSGPPRKHHETERRDW</sequence>
<accession>A0AAU7C6Q3</accession>
<protein>
    <recommendedName>
        <fullName evidence="3">Alpha/beta hydrolase</fullName>
    </recommendedName>
</protein>
<feature type="region of interest" description="Disordered" evidence="1">
    <location>
        <begin position="1"/>
        <end position="26"/>
    </location>
</feature>
<feature type="region of interest" description="Disordered" evidence="1">
    <location>
        <begin position="144"/>
        <end position="177"/>
    </location>
</feature>
<gene>
    <name evidence="2" type="ORF">V5E97_20860</name>
</gene>
<evidence type="ECO:0000313" key="2">
    <source>
        <dbReference type="EMBL" id="XBH00808.1"/>
    </source>
</evidence>
<reference evidence="2" key="1">
    <citation type="submission" date="2024-05" db="EMBL/GenBank/DDBJ databases">
        <title>Planctomycetes of the genus Singulisphaera possess chitinolytic capabilities.</title>
        <authorList>
            <person name="Ivanova A."/>
        </authorList>
    </citation>
    <scope>NUCLEOTIDE SEQUENCE</scope>
    <source>
        <strain evidence="2">Ch08T</strain>
    </source>
</reference>
<name>A0AAU7C6Q3_9BACT</name>
<dbReference type="EMBL" id="CP155447">
    <property type="protein sequence ID" value="XBH00808.1"/>
    <property type="molecule type" value="Genomic_DNA"/>
</dbReference>